<evidence type="ECO:0000313" key="3">
    <source>
        <dbReference type="Proteomes" id="UP000272238"/>
    </source>
</evidence>
<dbReference type="GO" id="GO:0016787">
    <property type="term" value="F:hydrolase activity"/>
    <property type="evidence" value="ECO:0007669"/>
    <property type="project" value="UniProtKB-KW"/>
</dbReference>
<gene>
    <name evidence="2" type="ORF">D8M03_05615</name>
</gene>
<dbReference type="SMART" id="SM00849">
    <property type="entry name" value="Lactamase_B"/>
    <property type="match status" value="1"/>
</dbReference>
<name>A0A494Z7E0_9BACL</name>
<feature type="domain" description="Metallo-beta-lactamase" evidence="1">
    <location>
        <begin position="16"/>
        <end position="228"/>
    </location>
</feature>
<dbReference type="Pfam" id="PF00753">
    <property type="entry name" value="Lactamase_B"/>
    <property type="match status" value="1"/>
</dbReference>
<dbReference type="OrthoDB" id="2971563at2"/>
<dbReference type="InterPro" id="IPR001279">
    <property type="entry name" value="Metallo-B-lactamas"/>
</dbReference>
<dbReference type="Gene3D" id="3.60.15.10">
    <property type="entry name" value="Ribonuclease Z/Hydroxyacylglutathione hydrolase-like"/>
    <property type="match status" value="1"/>
</dbReference>
<accession>A0A494Z7E0</accession>
<dbReference type="InterPro" id="IPR036866">
    <property type="entry name" value="RibonucZ/Hydroxyglut_hydro"/>
</dbReference>
<comment type="caution">
    <text evidence="2">The sequence shown here is derived from an EMBL/GenBank/DDBJ whole genome shotgun (WGS) entry which is preliminary data.</text>
</comment>
<evidence type="ECO:0000313" key="2">
    <source>
        <dbReference type="EMBL" id="RKQ18519.1"/>
    </source>
</evidence>
<evidence type="ECO:0000259" key="1">
    <source>
        <dbReference type="SMART" id="SM00849"/>
    </source>
</evidence>
<sequence length="314" mass="35859">MDIHKIILPTPYPVGDVNAFLLKGDCLTLFDAGPKTEETFEALKSGIHEAGYKMEDVEQVILTHHHPDHAGWVDAFPQAQILGHEYVDHWLKQTPEFIHYRNEFYRKQLRLQGVPERYIEKIVQVRDELEMLGTTPLTKYIQDGEEISGHPGLKAYYTPGHAQSHLIFVDEKSNEAIGGDLLLEHIASNPLVEPPIDLSFDRPKSLVQYHNSLEILKDLNISKLYTGHGGDLVNINQLISIRIEKDKHRAMEVLELLSTPKNVFELTMTLYAQVFKEQLGLTLSKTIGYLDYLENVGAVKIELIEGVLYYYRLT</sequence>
<dbReference type="InterPro" id="IPR050662">
    <property type="entry name" value="Sec-metab_biosynth-thioest"/>
</dbReference>
<dbReference type="EMBL" id="RBZN01000008">
    <property type="protein sequence ID" value="RKQ18519.1"/>
    <property type="molecule type" value="Genomic_DNA"/>
</dbReference>
<dbReference type="PANTHER" id="PTHR23131">
    <property type="entry name" value="ENDORIBONUCLEASE LACTB2"/>
    <property type="match status" value="1"/>
</dbReference>
<dbReference type="AlphaFoldDB" id="A0A494Z7E0"/>
<dbReference type="SUPFAM" id="SSF56281">
    <property type="entry name" value="Metallo-hydrolase/oxidoreductase"/>
    <property type="match status" value="1"/>
</dbReference>
<keyword evidence="3" id="KW-1185">Reference proteome</keyword>
<dbReference type="PANTHER" id="PTHR23131:SF4">
    <property type="entry name" value="METALLO-BETA-LACTAMASE SUPERFAMILY POTEIN"/>
    <property type="match status" value="1"/>
</dbReference>
<protein>
    <submittedName>
        <fullName evidence="2">MBL fold metallo-hydrolase</fullName>
    </submittedName>
</protein>
<reference evidence="2 3" key="1">
    <citation type="journal article" date="2016" name="Antonie Van Leeuwenhoek">
        <title>Lysinibacillus endophyticus sp. nov., an indole-3-acetic acid producing endophytic bacterium isolated from corn root (Zea mays cv. Xinken-5).</title>
        <authorList>
            <person name="Yu J."/>
            <person name="Guan X."/>
            <person name="Liu C."/>
            <person name="Xiang W."/>
            <person name="Yu Z."/>
            <person name="Liu X."/>
            <person name="Wang G."/>
        </authorList>
    </citation>
    <scope>NUCLEOTIDE SEQUENCE [LARGE SCALE GENOMIC DNA]</scope>
    <source>
        <strain evidence="2 3">DSM 100506</strain>
    </source>
</reference>
<organism evidence="2 3">
    <name type="scientific">Ureibacillus endophyticus</name>
    <dbReference type="NCBI Taxonomy" id="1978490"/>
    <lineage>
        <taxon>Bacteria</taxon>
        <taxon>Bacillati</taxon>
        <taxon>Bacillota</taxon>
        <taxon>Bacilli</taxon>
        <taxon>Bacillales</taxon>
        <taxon>Caryophanaceae</taxon>
        <taxon>Ureibacillus</taxon>
    </lineage>
</organism>
<keyword evidence="2" id="KW-0378">Hydrolase</keyword>
<dbReference type="Proteomes" id="UP000272238">
    <property type="component" value="Unassembled WGS sequence"/>
</dbReference>
<proteinExistence type="predicted"/>
<dbReference type="RefSeq" id="WP_121213790.1">
    <property type="nucleotide sequence ID" value="NZ_RBZN01000008.1"/>
</dbReference>